<evidence type="ECO:0000259" key="1">
    <source>
        <dbReference type="Pfam" id="PF13173"/>
    </source>
</evidence>
<feature type="domain" description="AAA" evidence="1">
    <location>
        <begin position="19"/>
        <end position="152"/>
    </location>
</feature>
<gene>
    <name evidence="3" type="ORF">LPT13_10340</name>
</gene>
<keyword evidence="3" id="KW-0547">Nucleotide-binding</keyword>
<evidence type="ECO:0000313" key="4">
    <source>
        <dbReference type="Proteomes" id="UP001430755"/>
    </source>
</evidence>
<organism evidence="3 4">
    <name type="scientific">Adlercreutzia faecimuris</name>
    <dbReference type="NCBI Taxonomy" id="2897341"/>
    <lineage>
        <taxon>Bacteria</taxon>
        <taxon>Bacillati</taxon>
        <taxon>Actinomycetota</taxon>
        <taxon>Coriobacteriia</taxon>
        <taxon>Eggerthellales</taxon>
        <taxon>Eggerthellaceae</taxon>
        <taxon>Adlercreutzia</taxon>
    </lineage>
</organism>
<keyword evidence="4" id="KW-1185">Reference proteome</keyword>
<dbReference type="Pfam" id="PF13173">
    <property type="entry name" value="AAA_14"/>
    <property type="match status" value="1"/>
</dbReference>
<dbReference type="RefSeq" id="WP_242166255.1">
    <property type="nucleotide sequence ID" value="NZ_JAJMLW010000004.1"/>
</dbReference>
<proteinExistence type="predicted"/>
<dbReference type="Proteomes" id="UP001430755">
    <property type="component" value="Unassembled WGS sequence"/>
</dbReference>
<dbReference type="Pfam" id="PF13635">
    <property type="entry name" value="DUF4143"/>
    <property type="match status" value="1"/>
</dbReference>
<protein>
    <submittedName>
        <fullName evidence="3">ATP-binding protein</fullName>
    </submittedName>
</protein>
<dbReference type="SUPFAM" id="SSF52540">
    <property type="entry name" value="P-loop containing nucleoside triphosphate hydrolases"/>
    <property type="match status" value="1"/>
</dbReference>
<reference evidence="3" key="1">
    <citation type="submission" date="2021-11" db="EMBL/GenBank/DDBJ databases">
        <title>A Novel Adlercreutzia Species, isolated from a Allomyrina dichotoma larva feces.</title>
        <authorList>
            <person name="Suh M.K."/>
        </authorList>
    </citation>
    <scope>NUCLEOTIDE SEQUENCE</scope>
    <source>
        <strain evidence="3">JBNU-10</strain>
    </source>
</reference>
<evidence type="ECO:0000313" key="3">
    <source>
        <dbReference type="EMBL" id="MCI2242744.1"/>
    </source>
</evidence>
<dbReference type="InterPro" id="IPR041682">
    <property type="entry name" value="AAA_14"/>
</dbReference>
<accession>A0ABS9WIN9</accession>
<dbReference type="GO" id="GO:0005524">
    <property type="term" value="F:ATP binding"/>
    <property type="evidence" value="ECO:0007669"/>
    <property type="project" value="UniProtKB-KW"/>
</dbReference>
<name>A0ABS9WIN9_9ACTN</name>
<feature type="domain" description="DUF4143" evidence="2">
    <location>
        <begin position="223"/>
        <end position="390"/>
    </location>
</feature>
<dbReference type="InterPro" id="IPR027417">
    <property type="entry name" value="P-loop_NTPase"/>
</dbReference>
<dbReference type="PANTHER" id="PTHR33295">
    <property type="entry name" value="ATPASE"/>
    <property type="match status" value="1"/>
</dbReference>
<keyword evidence="3" id="KW-0067">ATP-binding</keyword>
<dbReference type="PANTHER" id="PTHR33295:SF7">
    <property type="entry name" value="ATPASE"/>
    <property type="match status" value="1"/>
</dbReference>
<evidence type="ECO:0000259" key="2">
    <source>
        <dbReference type="Pfam" id="PF13635"/>
    </source>
</evidence>
<comment type="caution">
    <text evidence="3">The sequence shown here is derived from an EMBL/GenBank/DDBJ whole genome shotgun (WGS) entry which is preliminary data.</text>
</comment>
<dbReference type="EMBL" id="JAJMLW010000004">
    <property type="protein sequence ID" value="MCI2242744.1"/>
    <property type="molecule type" value="Genomic_DNA"/>
</dbReference>
<sequence length="443" mass="48881">MRRKIDAILDRWAQEGDARPLLVRGARRVGKTYAIRRLGEEAFGGDFAYCDFQANLERLEAVFAGSTDVARIVADLELLLRRDIVPGRTLIAFDEVQLCEKALNALRFFAGSGYRVIATGSQLGLTLRHRELPFPSDVTHVYLRPLDFEEFLWARGEERMAAAIRRAFDERAPFAFHEEALDLYRRYLVVGGMPAPARAFCEGGGLEEVRALQAEIAQTYVADMALYAPAEETARIRAVWASLPAQLTRESTAKFKYADVASGGRERQLRGPLAWLEAAELVLLNPQTNDAQPPLTARGGGSFFKAYLLDAGILFYRLNLDGGIFLDASLRVSLSPWFRGALAENYVMESLVANGVPTFYWTPGTSSSGEVEFVVQTRRGAIVPIEVKSGPNVRSRSLNAYRAKCGAEVAVRLSERNFGLEGGILSIPLYAAFCLDEAALAAL</sequence>
<dbReference type="InterPro" id="IPR025420">
    <property type="entry name" value="DUF4143"/>
</dbReference>